<proteinExistence type="predicted"/>
<sequence>MKYSTYDGVVFNSNGEFGVLYSGAYRYKWNNGSRKLMFYPPLVLYLSSGNGNSRDLVNCDSNGLSQKGKEIIKNLFQETGKKSYYEDIKYLKIKWIPFGEKFRISESNGYEVVECYNDNEWIDPIINNTTKAYL</sequence>
<accession>A0A1V0SDE3</accession>
<name>A0A1V0SDE3_9VIRU</name>
<organism evidence="1">
    <name type="scientific">Indivirus ILV1</name>
    <dbReference type="NCBI Taxonomy" id="1977633"/>
    <lineage>
        <taxon>Viruses</taxon>
        <taxon>Varidnaviria</taxon>
        <taxon>Bamfordvirae</taxon>
        <taxon>Nucleocytoviricota</taxon>
        <taxon>Megaviricetes</taxon>
        <taxon>Imitervirales</taxon>
        <taxon>Mimiviridae</taxon>
        <taxon>Klosneuvirinae</taxon>
        <taxon>Indivirus</taxon>
    </lineage>
</organism>
<reference evidence="1" key="1">
    <citation type="journal article" date="2017" name="Science">
        <title>Giant viruses with an expanded complement of translation system components.</title>
        <authorList>
            <person name="Schulz F."/>
            <person name="Yutin N."/>
            <person name="Ivanova N.N."/>
            <person name="Ortega D.R."/>
            <person name="Lee T.K."/>
            <person name="Vierheilig J."/>
            <person name="Daims H."/>
            <person name="Horn M."/>
            <person name="Wagner M."/>
            <person name="Jensen G.J."/>
            <person name="Kyrpides N.C."/>
            <person name="Koonin E.V."/>
            <person name="Woyke T."/>
        </authorList>
    </citation>
    <scope>NUCLEOTIDE SEQUENCE</scope>
    <source>
        <strain evidence="1">ILV1</strain>
    </source>
</reference>
<dbReference type="EMBL" id="KY684086">
    <property type="protein sequence ID" value="ARF09736.1"/>
    <property type="molecule type" value="Genomic_DNA"/>
</dbReference>
<gene>
    <name evidence="1" type="ORF">Indivirus_2_115</name>
</gene>
<evidence type="ECO:0000313" key="1">
    <source>
        <dbReference type="EMBL" id="ARF09736.1"/>
    </source>
</evidence>
<protein>
    <submittedName>
        <fullName evidence="1">Uncharacterized protein</fullName>
    </submittedName>
</protein>